<dbReference type="PANTHER" id="PTHR30349:SF41">
    <property type="entry name" value="INTEGRASE_RECOMBINASE PROTEIN MJ0367-RELATED"/>
    <property type="match status" value="1"/>
</dbReference>
<dbReference type="GeneID" id="78084308"/>
<dbReference type="eggNOG" id="COG0582">
    <property type="taxonomic scope" value="Bacteria"/>
</dbReference>
<protein>
    <recommendedName>
        <fullName evidence="4">Tyr recombinase domain-containing protein</fullName>
    </recommendedName>
</protein>
<dbReference type="AlphaFoldDB" id="E5YAL6"/>
<reference evidence="5 6" key="1">
    <citation type="submission" date="2010-10" db="EMBL/GenBank/DDBJ databases">
        <authorList>
            <consortium name="The Broad Institute Genome Sequencing Platform"/>
            <person name="Ward D."/>
            <person name="Earl A."/>
            <person name="Feldgarden M."/>
            <person name="Young S.K."/>
            <person name="Gargeya S."/>
            <person name="Zeng Q."/>
            <person name="Alvarado L."/>
            <person name="Berlin A."/>
            <person name="Bochicchio J."/>
            <person name="Chapman S.B."/>
            <person name="Chen Z."/>
            <person name="Freedman E."/>
            <person name="Gellesch M."/>
            <person name="Goldberg J."/>
            <person name="Griggs A."/>
            <person name="Gujja S."/>
            <person name="Heilman E."/>
            <person name="Heiman D."/>
            <person name="Howarth C."/>
            <person name="Mehta T."/>
            <person name="Neiman D."/>
            <person name="Pearson M."/>
            <person name="Roberts A."/>
            <person name="Saif S."/>
            <person name="Shea T."/>
            <person name="Shenoy N."/>
            <person name="Sisk P."/>
            <person name="Stolte C."/>
            <person name="Sykes S."/>
            <person name="White J."/>
            <person name="Yandava C."/>
            <person name="Allen-Vercoe E."/>
            <person name="Sibley C."/>
            <person name="Ambrose C.E."/>
            <person name="Strauss J."/>
            <person name="Daigneault M."/>
            <person name="Haas B."/>
            <person name="Nusbaum C."/>
            <person name="Birren B."/>
        </authorList>
    </citation>
    <scope>NUCLEOTIDE SEQUENCE [LARGE SCALE GENOMIC DNA]</scope>
    <source>
        <strain evidence="5 6">3_1_6</strain>
    </source>
</reference>
<keyword evidence="2" id="KW-0238">DNA-binding</keyword>
<dbReference type="Pfam" id="PF20172">
    <property type="entry name" value="DUF6538"/>
    <property type="match status" value="1"/>
</dbReference>
<dbReference type="CDD" id="cd01184">
    <property type="entry name" value="INT_C_like_1"/>
    <property type="match status" value="1"/>
</dbReference>
<keyword evidence="6" id="KW-1185">Reference proteome</keyword>
<proteinExistence type="inferred from homology"/>
<evidence type="ECO:0000256" key="2">
    <source>
        <dbReference type="ARBA" id="ARBA00023125"/>
    </source>
</evidence>
<dbReference type="InterPro" id="IPR011010">
    <property type="entry name" value="DNA_brk_join_enz"/>
</dbReference>
<evidence type="ECO:0000313" key="5">
    <source>
        <dbReference type="EMBL" id="EFV43028.2"/>
    </source>
</evidence>
<dbReference type="InterPro" id="IPR046668">
    <property type="entry name" value="DUF6538"/>
</dbReference>
<evidence type="ECO:0000259" key="4">
    <source>
        <dbReference type="PROSITE" id="PS51898"/>
    </source>
</evidence>
<dbReference type="HOGENOM" id="CLU_022238_3_1_7"/>
<feature type="domain" description="Tyr recombinase" evidence="4">
    <location>
        <begin position="332"/>
        <end position="554"/>
    </location>
</feature>
<dbReference type="OrthoDB" id="9784724at2"/>
<dbReference type="InterPro" id="IPR002104">
    <property type="entry name" value="Integrase_catalytic"/>
</dbReference>
<keyword evidence="3" id="KW-0233">DNA recombination</keyword>
<reference evidence="5 6" key="2">
    <citation type="submission" date="2013-04" db="EMBL/GenBank/DDBJ databases">
        <title>The Genome Sequence of Bilophila wadsworthia 3_1_6.</title>
        <authorList>
            <consortium name="The Broad Institute Genomics Platform"/>
            <person name="Earl A."/>
            <person name="Ward D."/>
            <person name="Feldgarden M."/>
            <person name="Gevers D."/>
            <person name="Sibley C."/>
            <person name="Strauss J."/>
            <person name="Allen-Vercoe E."/>
            <person name="Walker B."/>
            <person name="Young S."/>
            <person name="Zeng Q."/>
            <person name="Gargeya S."/>
            <person name="Fitzgerald M."/>
            <person name="Haas B."/>
            <person name="Abouelleil A."/>
            <person name="Allen A.W."/>
            <person name="Alvarado L."/>
            <person name="Arachchi H.M."/>
            <person name="Berlin A.M."/>
            <person name="Chapman S.B."/>
            <person name="Gainer-Dewar J."/>
            <person name="Goldberg J."/>
            <person name="Griggs A."/>
            <person name="Gujja S."/>
            <person name="Hansen M."/>
            <person name="Howarth C."/>
            <person name="Imamovic A."/>
            <person name="Ireland A."/>
            <person name="Larimer J."/>
            <person name="McCowan C."/>
            <person name="Murphy C."/>
            <person name="Pearson M."/>
            <person name="Poon T.W."/>
            <person name="Priest M."/>
            <person name="Roberts A."/>
            <person name="Saif S."/>
            <person name="Shea T."/>
            <person name="Sisk P."/>
            <person name="Sykes S."/>
            <person name="Wortman J."/>
            <person name="Nusbaum C."/>
            <person name="Birren B."/>
        </authorList>
    </citation>
    <scope>NUCLEOTIDE SEQUENCE [LARGE SCALE GENOMIC DNA]</scope>
    <source>
        <strain evidence="5 6">3_1_6</strain>
    </source>
</reference>
<dbReference type="Gene3D" id="1.10.443.10">
    <property type="entry name" value="Intergrase catalytic core"/>
    <property type="match status" value="1"/>
</dbReference>
<dbReference type="STRING" id="563192.HMPREF0179_03237"/>
<dbReference type="InterPro" id="IPR050090">
    <property type="entry name" value="Tyrosine_recombinase_XerCD"/>
</dbReference>
<dbReference type="EMBL" id="ADCP02000001">
    <property type="protein sequence ID" value="EFV43028.2"/>
    <property type="molecule type" value="Genomic_DNA"/>
</dbReference>
<dbReference type="Proteomes" id="UP000006034">
    <property type="component" value="Unassembled WGS sequence"/>
</dbReference>
<dbReference type="GO" id="GO:0003677">
    <property type="term" value="F:DNA binding"/>
    <property type="evidence" value="ECO:0007669"/>
    <property type="project" value="UniProtKB-KW"/>
</dbReference>
<organism evidence="5 6">
    <name type="scientific">Bilophila wadsworthia (strain 3_1_6)</name>
    <dbReference type="NCBI Taxonomy" id="563192"/>
    <lineage>
        <taxon>Bacteria</taxon>
        <taxon>Pseudomonadati</taxon>
        <taxon>Thermodesulfobacteriota</taxon>
        <taxon>Desulfovibrionia</taxon>
        <taxon>Desulfovibrionales</taxon>
        <taxon>Desulfovibrionaceae</taxon>
        <taxon>Bilophila</taxon>
    </lineage>
</organism>
<dbReference type="InterPro" id="IPR010998">
    <property type="entry name" value="Integrase_recombinase_N"/>
</dbReference>
<comment type="caution">
    <text evidence="5">The sequence shown here is derived from an EMBL/GenBank/DDBJ whole genome shotgun (WGS) entry which is preliminary data.</text>
</comment>
<gene>
    <name evidence="5" type="ORF">HMPREF0179_03237</name>
</gene>
<evidence type="ECO:0000256" key="3">
    <source>
        <dbReference type="ARBA" id="ARBA00023172"/>
    </source>
</evidence>
<evidence type="ECO:0000313" key="6">
    <source>
        <dbReference type="Proteomes" id="UP000006034"/>
    </source>
</evidence>
<dbReference type="SUPFAM" id="SSF56349">
    <property type="entry name" value="DNA breaking-rejoining enzymes"/>
    <property type="match status" value="1"/>
</dbReference>
<dbReference type="PANTHER" id="PTHR30349">
    <property type="entry name" value="PHAGE INTEGRASE-RELATED"/>
    <property type="match status" value="1"/>
</dbReference>
<dbReference type="GO" id="GO:0006310">
    <property type="term" value="P:DNA recombination"/>
    <property type="evidence" value="ECO:0007669"/>
    <property type="project" value="UniProtKB-KW"/>
</dbReference>
<dbReference type="Gene3D" id="1.10.150.130">
    <property type="match status" value="1"/>
</dbReference>
<accession>E5YAL6</accession>
<evidence type="ECO:0000256" key="1">
    <source>
        <dbReference type="ARBA" id="ARBA00008857"/>
    </source>
</evidence>
<dbReference type="Pfam" id="PF00589">
    <property type="entry name" value="Phage_integrase"/>
    <property type="match status" value="1"/>
</dbReference>
<dbReference type="InterPro" id="IPR013762">
    <property type="entry name" value="Integrase-like_cat_sf"/>
</dbReference>
<name>E5YAL6_BILW3</name>
<dbReference type="PROSITE" id="PS51898">
    <property type="entry name" value="TYR_RECOMBINASE"/>
    <property type="match status" value="1"/>
</dbReference>
<dbReference type="GO" id="GO:0015074">
    <property type="term" value="P:DNA integration"/>
    <property type="evidence" value="ECO:0007669"/>
    <property type="project" value="InterPro"/>
</dbReference>
<comment type="similarity">
    <text evidence="1">Belongs to the 'phage' integrase family.</text>
</comment>
<sequence length="569" mass="64516">MPSVGVSSHSRYRSYLTTHRGILYFRILVPNHLQSLIGKREIRRSLNGLDSRTARTKALRLSLAAQHFFALADDLAHERIHSALEKGIQSFGITKENIKSVGTFLFDSTLKKDLSPASLTLLLPSFLREQEGIASSTKIFSEKIEAPEANGAGMEDFCFLKEKTPSVESTEPVRRRIKLEEKGRLPNLREAFDAYVKAKTLTWSAASAKDIPPQVRQFVEIVRELEHGRDIRVDELSREHIRSYFDTLKHLPCRLCGQRQFTGKGWLQLADMGRSGQIERLLSVKTMEVRQTNVRSFVNWCELEYRGAVQAKYVNSGFPKVLSDKDIRRKGVKREAFTQDELKALFGDMGKYVQATEGVPSRFWAPLIALYSGMRLEEICQLHLSDIVKVDGVLCFSINEESGGSGYVKHVKSSAGIRKVPVHLHLWDELGLEKFVASRWAKTSKEKYASILLFPDLQERVNAVNHATVKLGSALTHWFTRYRRSVGVGGQHGEPSTKAFHSFRHTVIEYLHKEARVDLSMLQAVVGHEMVDMGVTENYAGDWAVKTLLTDIIQKLNWLSFFREIALRG</sequence>
<dbReference type="RefSeq" id="WP_016360434.1">
    <property type="nucleotide sequence ID" value="NZ_KE150238.1"/>
</dbReference>